<reference evidence="2" key="1">
    <citation type="submission" date="2020-08" db="EMBL/GenBank/DDBJ databases">
        <title>Genome sequencing and assembly of the red palm weevil Rhynchophorus ferrugineus.</title>
        <authorList>
            <person name="Dias G.B."/>
            <person name="Bergman C.M."/>
            <person name="Manee M."/>
        </authorList>
    </citation>
    <scope>NUCLEOTIDE SEQUENCE</scope>
    <source>
        <strain evidence="2">AA-2017</strain>
        <tissue evidence="2">Whole larva</tissue>
    </source>
</reference>
<proteinExistence type="predicted"/>
<keyword evidence="3" id="KW-1185">Reference proteome</keyword>
<sequence length="78" mass="9182">MISISFYTLRKKQFCSEENFISNIRFENASITDTIQRNAEMRTFQHQEKGGLVVDDDEEDDNDVDQAEDEEDDVEKEE</sequence>
<organism evidence="2 3">
    <name type="scientific">Rhynchophorus ferrugineus</name>
    <name type="common">Red palm weevil</name>
    <name type="synonym">Curculio ferrugineus</name>
    <dbReference type="NCBI Taxonomy" id="354439"/>
    <lineage>
        <taxon>Eukaryota</taxon>
        <taxon>Metazoa</taxon>
        <taxon>Ecdysozoa</taxon>
        <taxon>Arthropoda</taxon>
        <taxon>Hexapoda</taxon>
        <taxon>Insecta</taxon>
        <taxon>Pterygota</taxon>
        <taxon>Neoptera</taxon>
        <taxon>Endopterygota</taxon>
        <taxon>Coleoptera</taxon>
        <taxon>Polyphaga</taxon>
        <taxon>Cucujiformia</taxon>
        <taxon>Curculionidae</taxon>
        <taxon>Dryophthorinae</taxon>
        <taxon>Rhynchophorus</taxon>
    </lineage>
</organism>
<dbReference type="AlphaFoldDB" id="A0A834IWE2"/>
<dbReference type="EMBL" id="JAACXV010000061">
    <property type="protein sequence ID" value="KAF7285085.1"/>
    <property type="molecule type" value="Genomic_DNA"/>
</dbReference>
<accession>A0A834IWE2</accession>
<comment type="caution">
    <text evidence="2">The sequence shown here is derived from an EMBL/GenBank/DDBJ whole genome shotgun (WGS) entry which is preliminary data.</text>
</comment>
<feature type="region of interest" description="Disordered" evidence="1">
    <location>
        <begin position="46"/>
        <end position="78"/>
    </location>
</feature>
<evidence type="ECO:0000313" key="3">
    <source>
        <dbReference type="Proteomes" id="UP000625711"/>
    </source>
</evidence>
<evidence type="ECO:0000256" key="1">
    <source>
        <dbReference type="SAM" id="MobiDB-lite"/>
    </source>
</evidence>
<dbReference type="Proteomes" id="UP000625711">
    <property type="component" value="Unassembled WGS sequence"/>
</dbReference>
<protein>
    <submittedName>
        <fullName evidence="2">Uncharacterized protein</fullName>
    </submittedName>
</protein>
<gene>
    <name evidence="2" type="ORF">GWI33_011936</name>
</gene>
<evidence type="ECO:0000313" key="2">
    <source>
        <dbReference type="EMBL" id="KAF7285085.1"/>
    </source>
</evidence>
<feature type="compositionally biased region" description="Acidic residues" evidence="1">
    <location>
        <begin position="54"/>
        <end position="78"/>
    </location>
</feature>
<name>A0A834IWE2_RHYFE</name>